<organism evidence="6 7">
    <name type="scientific">Qipengyuania citrea</name>
    <dbReference type="NCBI Taxonomy" id="225971"/>
    <lineage>
        <taxon>Bacteria</taxon>
        <taxon>Pseudomonadati</taxon>
        <taxon>Pseudomonadota</taxon>
        <taxon>Alphaproteobacteria</taxon>
        <taxon>Sphingomonadales</taxon>
        <taxon>Erythrobacteraceae</taxon>
        <taxon>Qipengyuania</taxon>
    </lineage>
</organism>
<dbReference type="Gene3D" id="3.30.70.270">
    <property type="match status" value="1"/>
</dbReference>
<feature type="transmembrane region" description="Helical" evidence="3">
    <location>
        <begin position="178"/>
        <end position="194"/>
    </location>
</feature>
<dbReference type="PROSITE" id="PS50887">
    <property type="entry name" value="GGDEF"/>
    <property type="match status" value="1"/>
</dbReference>
<keyword evidence="3" id="KW-0472">Membrane</keyword>
<feature type="transmembrane region" description="Helical" evidence="3">
    <location>
        <begin position="155"/>
        <end position="172"/>
    </location>
</feature>
<evidence type="ECO:0000313" key="5">
    <source>
        <dbReference type="EMBL" id="MDQ0565373.1"/>
    </source>
</evidence>
<gene>
    <name evidence="6" type="ORF">GRI55_07490</name>
    <name evidence="5" type="ORF">QOZ97_000883</name>
</gene>
<dbReference type="PANTHER" id="PTHR45138:SF9">
    <property type="entry name" value="DIGUANYLATE CYCLASE DGCM-RELATED"/>
    <property type="match status" value="1"/>
</dbReference>
<dbReference type="NCBIfam" id="TIGR00254">
    <property type="entry name" value="GGDEF"/>
    <property type="match status" value="1"/>
</dbReference>
<proteinExistence type="predicted"/>
<evidence type="ECO:0000256" key="1">
    <source>
        <dbReference type="ARBA" id="ARBA00012528"/>
    </source>
</evidence>
<reference evidence="5 8" key="2">
    <citation type="submission" date="2023-07" db="EMBL/GenBank/DDBJ databases">
        <title>Genomic Encyclopedia of Type Strains, Phase IV (KMG-IV): sequencing the most valuable type-strain genomes for metagenomic binning, comparative biology and taxonomic classification.</title>
        <authorList>
            <person name="Goeker M."/>
        </authorList>
    </citation>
    <scope>NUCLEOTIDE SEQUENCE [LARGE SCALE GENOMIC DNA]</scope>
    <source>
        <strain evidence="5 8">DSM 14432</strain>
    </source>
</reference>
<dbReference type="EMBL" id="JAUSWK010000001">
    <property type="protein sequence ID" value="MDQ0565373.1"/>
    <property type="molecule type" value="Genomic_DNA"/>
</dbReference>
<evidence type="ECO:0000259" key="4">
    <source>
        <dbReference type="PROSITE" id="PS50887"/>
    </source>
</evidence>
<dbReference type="SMART" id="SM00267">
    <property type="entry name" value="GGDEF"/>
    <property type="match status" value="1"/>
</dbReference>
<dbReference type="SUPFAM" id="SSF55073">
    <property type="entry name" value="Nucleotide cyclase"/>
    <property type="match status" value="1"/>
</dbReference>
<dbReference type="InterPro" id="IPR029787">
    <property type="entry name" value="Nucleotide_cyclase"/>
</dbReference>
<keyword evidence="3" id="KW-1133">Transmembrane helix</keyword>
<dbReference type="GO" id="GO:0043709">
    <property type="term" value="P:cell adhesion involved in single-species biofilm formation"/>
    <property type="evidence" value="ECO:0007669"/>
    <property type="project" value="TreeGrafter"/>
</dbReference>
<dbReference type="GO" id="GO:0052621">
    <property type="term" value="F:diguanylate cyclase activity"/>
    <property type="evidence" value="ECO:0007669"/>
    <property type="project" value="UniProtKB-EC"/>
</dbReference>
<keyword evidence="8" id="KW-1185">Reference proteome</keyword>
<evidence type="ECO:0000256" key="2">
    <source>
        <dbReference type="ARBA" id="ARBA00034247"/>
    </source>
</evidence>
<comment type="caution">
    <text evidence="6">The sequence shown here is derived from an EMBL/GenBank/DDBJ whole genome shotgun (WGS) entry which is preliminary data.</text>
</comment>
<dbReference type="GO" id="GO:0005886">
    <property type="term" value="C:plasma membrane"/>
    <property type="evidence" value="ECO:0007669"/>
    <property type="project" value="TreeGrafter"/>
</dbReference>
<dbReference type="InterPro" id="IPR050469">
    <property type="entry name" value="Diguanylate_Cyclase"/>
</dbReference>
<dbReference type="Pfam" id="PF00990">
    <property type="entry name" value="GGDEF"/>
    <property type="match status" value="1"/>
</dbReference>
<feature type="transmembrane region" description="Helical" evidence="3">
    <location>
        <begin position="37"/>
        <end position="54"/>
    </location>
</feature>
<evidence type="ECO:0000256" key="3">
    <source>
        <dbReference type="SAM" id="Phobius"/>
    </source>
</evidence>
<sequence>MSWKRICNGLLGPDIPVHLRDDFTLLTARHMRGQARLLFVGFILSLPMVVLGASPGAGPLVAYGLPAAIFVLCALALASVARPLAPSATAEEARKTIDTLWQLCLLAAALGSLWCVASWASAPVEVRLYYPAIMSLGALMLSYCLMAVRSVAMSVLLVTLGPVACVLAGTGATMDRVLAVSILIAVGFQMVMMVRHQQLLVSLVEERHKSGELARRDPLTGLANRRALIEQFEGFADSGASLRLMVIDIDRFKRINDRFGHDMGDRVLQTIATVLLSHARGDICAARLGGEEFAMLSRSDALDPALALQLLREIRTSEMPHGEAVTASIGVADAVVTQAEDWTALYGQADRALYRAKDEGRDRVEAFEKDAAAQARTPSRPARQA</sequence>
<dbReference type="CDD" id="cd01949">
    <property type="entry name" value="GGDEF"/>
    <property type="match status" value="1"/>
</dbReference>
<feature type="transmembrane region" description="Helical" evidence="3">
    <location>
        <begin position="60"/>
        <end position="80"/>
    </location>
</feature>
<dbReference type="Proteomes" id="UP001238601">
    <property type="component" value="Unassembled WGS sequence"/>
</dbReference>
<feature type="transmembrane region" description="Helical" evidence="3">
    <location>
        <begin position="100"/>
        <end position="122"/>
    </location>
</feature>
<dbReference type="PANTHER" id="PTHR45138">
    <property type="entry name" value="REGULATORY COMPONENTS OF SENSORY TRANSDUCTION SYSTEM"/>
    <property type="match status" value="1"/>
</dbReference>
<dbReference type="EC" id="2.7.7.65" evidence="1"/>
<dbReference type="FunFam" id="3.30.70.270:FF:000001">
    <property type="entry name" value="Diguanylate cyclase domain protein"/>
    <property type="match status" value="1"/>
</dbReference>
<dbReference type="EMBL" id="WTYG01000002">
    <property type="protein sequence ID" value="MXP35614.1"/>
    <property type="molecule type" value="Genomic_DNA"/>
</dbReference>
<name>A0A6I4UDA3_9SPHN</name>
<dbReference type="InterPro" id="IPR000160">
    <property type="entry name" value="GGDEF_dom"/>
</dbReference>
<protein>
    <recommendedName>
        <fullName evidence="1">diguanylate cyclase</fullName>
        <ecNumber evidence="1">2.7.7.65</ecNumber>
    </recommendedName>
</protein>
<comment type="catalytic activity">
    <reaction evidence="2">
        <text>2 GTP = 3',3'-c-di-GMP + 2 diphosphate</text>
        <dbReference type="Rhea" id="RHEA:24898"/>
        <dbReference type="ChEBI" id="CHEBI:33019"/>
        <dbReference type="ChEBI" id="CHEBI:37565"/>
        <dbReference type="ChEBI" id="CHEBI:58805"/>
        <dbReference type="EC" id="2.7.7.65"/>
    </reaction>
</comment>
<dbReference type="GO" id="GO:1902201">
    <property type="term" value="P:negative regulation of bacterial-type flagellum-dependent cell motility"/>
    <property type="evidence" value="ECO:0007669"/>
    <property type="project" value="TreeGrafter"/>
</dbReference>
<feature type="domain" description="GGDEF" evidence="4">
    <location>
        <begin position="240"/>
        <end position="369"/>
    </location>
</feature>
<accession>A0A6I4UDA3</accession>
<evidence type="ECO:0000313" key="8">
    <source>
        <dbReference type="Proteomes" id="UP001238601"/>
    </source>
</evidence>
<dbReference type="RefSeq" id="WP_156493964.1">
    <property type="nucleotide sequence ID" value="NZ_JAUSWK010000001.1"/>
</dbReference>
<dbReference type="InterPro" id="IPR043128">
    <property type="entry name" value="Rev_trsase/Diguanyl_cyclase"/>
</dbReference>
<keyword evidence="3" id="KW-0812">Transmembrane</keyword>
<dbReference type="AlphaFoldDB" id="A0A6I4UDA3"/>
<reference evidence="6 7" key="1">
    <citation type="submission" date="2019-12" db="EMBL/GenBank/DDBJ databases">
        <title>Genomic-based taxomic classification of the family Erythrobacteraceae.</title>
        <authorList>
            <person name="Xu L."/>
        </authorList>
    </citation>
    <scope>NUCLEOTIDE SEQUENCE [LARGE SCALE GENOMIC DNA]</scope>
    <source>
        <strain evidence="6 7">CGMCC 1.8703</strain>
    </source>
</reference>
<dbReference type="Proteomes" id="UP000439914">
    <property type="component" value="Unassembled WGS sequence"/>
</dbReference>
<dbReference type="GeneID" id="93685732"/>
<evidence type="ECO:0000313" key="6">
    <source>
        <dbReference type="EMBL" id="MXP35614.1"/>
    </source>
</evidence>
<evidence type="ECO:0000313" key="7">
    <source>
        <dbReference type="Proteomes" id="UP000439914"/>
    </source>
</evidence>